<reference evidence="4" key="1">
    <citation type="submission" date="2021-01" db="EMBL/GenBank/DDBJ databases">
        <title>Chromosome-level genome assembly of a human fungal pathogen reveals clustering of transcriptionally co-regulated genes.</title>
        <authorList>
            <person name="Voorhies M."/>
            <person name="Cohen S."/>
            <person name="Shea T.P."/>
            <person name="Petrus S."/>
            <person name="Munoz J.F."/>
            <person name="Poplawski S."/>
            <person name="Goldman W.E."/>
            <person name="Michael T."/>
            <person name="Cuomo C.A."/>
            <person name="Sil A."/>
            <person name="Beyhan S."/>
        </authorList>
    </citation>
    <scope>NUCLEOTIDE SEQUENCE</scope>
    <source>
        <strain evidence="4">WU24</strain>
    </source>
</reference>
<organism evidence="4 5">
    <name type="scientific">Ajellomyces capsulatus</name>
    <name type="common">Darling's disease fungus</name>
    <name type="synonym">Histoplasma capsulatum</name>
    <dbReference type="NCBI Taxonomy" id="5037"/>
    <lineage>
        <taxon>Eukaryota</taxon>
        <taxon>Fungi</taxon>
        <taxon>Dikarya</taxon>
        <taxon>Ascomycota</taxon>
        <taxon>Pezizomycotina</taxon>
        <taxon>Eurotiomycetes</taxon>
        <taxon>Eurotiomycetidae</taxon>
        <taxon>Onygenales</taxon>
        <taxon>Ajellomycetaceae</taxon>
        <taxon>Histoplasma</taxon>
    </lineage>
</organism>
<dbReference type="EMBL" id="CP069115">
    <property type="protein sequence ID" value="QSS66020.1"/>
    <property type="molecule type" value="Genomic_DNA"/>
</dbReference>
<feature type="region of interest" description="Disordered" evidence="1">
    <location>
        <begin position="1"/>
        <end position="24"/>
    </location>
</feature>
<dbReference type="SMART" id="SM00717">
    <property type="entry name" value="SANT"/>
    <property type="match status" value="1"/>
</dbReference>
<sequence length="107" mass="12798">MAPDIQNNASQVPARKQSEWSPEEHSEIIRLRARGIKWEDISKKLPGRSSMSCRLHYYKYLKRRRSDWDENRKNRLARLYQRWECQRGWRQATGKDPKDADDNGQPA</sequence>
<dbReference type="PROSITE" id="PS50090">
    <property type="entry name" value="MYB_LIKE"/>
    <property type="match status" value="1"/>
</dbReference>
<dbReference type="CDD" id="cd00167">
    <property type="entry name" value="SANT"/>
    <property type="match status" value="1"/>
</dbReference>
<feature type="domain" description="HTH myb-type" evidence="3">
    <location>
        <begin position="13"/>
        <end position="65"/>
    </location>
</feature>
<dbReference type="SUPFAM" id="SSF46689">
    <property type="entry name" value="Homeodomain-like"/>
    <property type="match status" value="1"/>
</dbReference>
<dbReference type="InterPro" id="IPR017930">
    <property type="entry name" value="Myb_dom"/>
</dbReference>
<dbReference type="VEuPathDB" id="FungiDB:I7I51_06871"/>
<gene>
    <name evidence="4" type="ORF">I7I51_06871</name>
</gene>
<evidence type="ECO:0008006" key="6">
    <source>
        <dbReference type="Google" id="ProtNLM"/>
    </source>
</evidence>
<dbReference type="OrthoDB" id="5371386at2759"/>
<dbReference type="Gene3D" id="1.10.10.60">
    <property type="entry name" value="Homeodomain-like"/>
    <property type="match status" value="1"/>
</dbReference>
<dbReference type="PROSITE" id="PS51294">
    <property type="entry name" value="HTH_MYB"/>
    <property type="match status" value="1"/>
</dbReference>
<evidence type="ECO:0000313" key="4">
    <source>
        <dbReference type="EMBL" id="QSS66020.1"/>
    </source>
</evidence>
<evidence type="ECO:0000313" key="5">
    <source>
        <dbReference type="Proteomes" id="UP000663671"/>
    </source>
</evidence>
<feature type="domain" description="Myb-like" evidence="2">
    <location>
        <begin position="12"/>
        <end position="61"/>
    </location>
</feature>
<accession>A0A8A1MLI7</accession>
<evidence type="ECO:0000259" key="2">
    <source>
        <dbReference type="PROSITE" id="PS50090"/>
    </source>
</evidence>
<feature type="compositionally biased region" description="Polar residues" evidence="1">
    <location>
        <begin position="1"/>
        <end position="11"/>
    </location>
</feature>
<dbReference type="AlphaFoldDB" id="A0A8A1MLI7"/>
<proteinExistence type="predicted"/>
<dbReference type="InterPro" id="IPR001005">
    <property type="entry name" value="SANT/Myb"/>
</dbReference>
<evidence type="ECO:0000256" key="1">
    <source>
        <dbReference type="SAM" id="MobiDB-lite"/>
    </source>
</evidence>
<name>A0A8A1MLI7_AJECA</name>
<evidence type="ECO:0000259" key="3">
    <source>
        <dbReference type="PROSITE" id="PS51294"/>
    </source>
</evidence>
<dbReference type="InterPro" id="IPR009057">
    <property type="entry name" value="Homeodomain-like_sf"/>
</dbReference>
<dbReference type="Pfam" id="PF00249">
    <property type="entry name" value="Myb_DNA-binding"/>
    <property type="match status" value="1"/>
</dbReference>
<dbReference type="Proteomes" id="UP000663671">
    <property type="component" value="Chromosome 3"/>
</dbReference>
<protein>
    <recommendedName>
        <fullName evidence="6">MYB DNA-binding domain-containing protein</fullName>
    </recommendedName>
</protein>